<evidence type="ECO:0000313" key="11">
    <source>
        <dbReference type="Proteomes" id="UP000266426"/>
    </source>
</evidence>
<evidence type="ECO:0000256" key="4">
    <source>
        <dbReference type="ARBA" id="ARBA00022692"/>
    </source>
</evidence>
<dbReference type="InterPro" id="IPR050330">
    <property type="entry name" value="Bact_OuterMem_StrucFunc"/>
</dbReference>
<dbReference type="PANTHER" id="PTHR30329">
    <property type="entry name" value="STATOR ELEMENT OF FLAGELLAR MOTOR COMPLEX"/>
    <property type="match status" value="1"/>
</dbReference>
<dbReference type="CDD" id="cd07185">
    <property type="entry name" value="OmpA_C-like"/>
    <property type="match status" value="1"/>
</dbReference>
<feature type="domain" description="OmpA-like" evidence="9">
    <location>
        <begin position="127"/>
        <end position="247"/>
    </location>
</feature>
<comment type="subcellular location">
    <subcellularLocation>
        <location evidence="1">Cell membrane</location>
        <topology evidence="1">Single-pass membrane protein</topology>
    </subcellularLocation>
</comment>
<comment type="caution">
    <text evidence="10">The sequence shown here is derived from an EMBL/GenBank/DDBJ whole genome shotgun (WGS) entry which is preliminary data.</text>
</comment>
<keyword evidence="4" id="KW-0812">Transmembrane</keyword>
<dbReference type="PANTHER" id="PTHR30329:SF21">
    <property type="entry name" value="LIPOPROTEIN YIAD-RELATED"/>
    <property type="match status" value="1"/>
</dbReference>
<dbReference type="Pfam" id="PF13677">
    <property type="entry name" value="MotB_plug"/>
    <property type="match status" value="1"/>
</dbReference>
<dbReference type="SUPFAM" id="SSF103088">
    <property type="entry name" value="OmpA-like"/>
    <property type="match status" value="1"/>
</dbReference>
<feature type="compositionally biased region" description="Basic and acidic residues" evidence="8">
    <location>
        <begin position="230"/>
        <end position="240"/>
    </location>
</feature>
<dbReference type="InterPro" id="IPR025713">
    <property type="entry name" value="MotB-like_N_dom"/>
</dbReference>
<dbReference type="Gene3D" id="3.30.1330.60">
    <property type="entry name" value="OmpA-like domain"/>
    <property type="match status" value="1"/>
</dbReference>
<dbReference type="EMBL" id="QZJZ01000015">
    <property type="protein sequence ID" value="RJP61234.1"/>
    <property type="molecule type" value="Genomic_DNA"/>
</dbReference>
<dbReference type="Pfam" id="PF00691">
    <property type="entry name" value="OmpA"/>
    <property type="match status" value="1"/>
</dbReference>
<keyword evidence="3" id="KW-1003">Cell membrane</keyword>
<evidence type="ECO:0000256" key="6">
    <source>
        <dbReference type="ARBA" id="ARBA00023136"/>
    </source>
</evidence>
<dbReference type="PROSITE" id="PS51123">
    <property type="entry name" value="OMPA_2"/>
    <property type="match status" value="1"/>
</dbReference>
<organism evidence="10 11">
    <name type="scientific">Candidatus Auribacter fodinae</name>
    <dbReference type="NCBI Taxonomy" id="2093366"/>
    <lineage>
        <taxon>Bacteria</taxon>
        <taxon>Pseudomonadati</taxon>
        <taxon>Candidatus Auribacterota</taxon>
        <taxon>Candidatus Auribacteria</taxon>
        <taxon>Candidatus Auribacterales</taxon>
        <taxon>Candidatus Auribacteraceae</taxon>
        <taxon>Candidatus Auribacter</taxon>
    </lineage>
</organism>
<evidence type="ECO:0000313" key="10">
    <source>
        <dbReference type="EMBL" id="RJP61234.1"/>
    </source>
</evidence>
<evidence type="ECO:0000259" key="9">
    <source>
        <dbReference type="PROSITE" id="PS51123"/>
    </source>
</evidence>
<evidence type="ECO:0000256" key="2">
    <source>
        <dbReference type="ARBA" id="ARBA00008914"/>
    </source>
</evidence>
<evidence type="ECO:0000256" key="3">
    <source>
        <dbReference type="ARBA" id="ARBA00022475"/>
    </source>
</evidence>
<evidence type="ECO:0000256" key="8">
    <source>
        <dbReference type="SAM" id="MobiDB-lite"/>
    </source>
</evidence>
<dbReference type="InterPro" id="IPR006665">
    <property type="entry name" value="OmpA-like"/>
</dbReference>
<sequence length="255" mass="27992">MAKKQVEDSAGPGAPAWMVTYGDMMTLLLCFFVLLLSFSSTEQAAFQKAMGSLKGALGILISPNMSIHIQDVTTAEVVPKNEPSNLKEQADQDESVEESYLMMLAQEIQTSAEKSGIGGTMDIVKVFNALRIRLPAEVLFEEAKLDLSPMSASVLGSIIDMLSDIPYNIQIEGHTDNVPIFSEQYDSNWELSGARAVTVLHYFVKKGISPERLSAVACGEFKPIASNDTNEGRERNRRVELVISAQQKEKKKGDK</sequence>
<dbReference type="Proteomes" id="UP000266426">
    <property type="component" value="Unassembled WGS sequence"/>
</dbReference>
<gene>
    <name evidence="10" type="ORF">C4541_02545</name>
</gene>
<comment type="similarity">
    <text evidence="2">Belongs to the MotB family.</text>
</comment>
<name>A0A3A4R4Y4_9BACT</name>
<dbReference type="GO" id="GO:0005886">
    <property type="term" value="C:plasma membrane"/>
    <property type="evidence" value="ECO:0007669"/>
    <property type="project" value="UniProtKB-SubCell"/>
</dbReference>
<evidence type="ECO:0000256" key="1">
    <source>
        <dbReference type="ARBA" id="ARBA00004162"/>
    </source>
</evidence>
<dbReference type="AlphaFoldDB" id="A0A3A4R4Y4"/>
<accession>A0A3A4R4Y4</accession>
<keyword evidence="6 7" id="KW-0472">Membrane</keyword>
<reference evidence="10 11" key="1">
    <citation type="journal article" date="2017" name="ISME J.">
        <title>Energy and carbon metabolisms in a deep terrestrial subsurface fluid microbial community.</title>
        <authorList>
            <person name="Momper L."/>
            <person name="Jungbluth S.P."/>
            <person name="Lee M.D."/>
            <person name="Amend J.P."/>
        </authorList>
    </citation>
    <scope>NUCLEOTIDE SEQUENCE [LARGE SCALE GENOMIC DNA]</scope>
    <source>
        <strain evidence="10">SURF_26</strain>
    </source>
</reference>
<protein>
    <recommendedName>
        <fullName evidence="9">OmpA-like domain-containing protein</fullName>
    </recommendedName>
</protein>
<keyword evidence="5" id="KW-1133">Transmembrane helix</keyword>
<evidence type="ECO:0000256" key="7">
    <source>
        <dbReference type="PROSITE-ProRule" id="PRU00473"/>
    </source>
</evidence>
<feature type="region of interest" description="Disordered" evidence="8">
    <location>
        <begin position="225"/>
        <end position="255"/>
    </location>
</feature>
<proteinExistence type="inferred from homology"/>
<dbReference type="InterPro" id="IPR036737">
    <property type="entry name" value="OmpA-like_sf"/>
</dbReference>
<evidence type="ECO:0000256" key="5">
    <source>
        <dbReference type="ARBA" id="ARBA00022989"/>
    </source>
</evidence>